<dbReference type="EMBL" id="DUZY01000007">
    <property type="protein sequence ID" value="DAD46329.1"/>
    <property type="molecule type" value="Genomic_DNA"/>
</dbReference>
<keyword evidence="3" id="KW-1185">Reference proteome</keyword>
<name>A0A822ZSL8_NELNU</name>
<organism evidence="2 3">
    <name type="scientific">Nelumbo nucifera</name>
    <name type="common">Sacred lotus</name>
    <dbReference type="NCBI Taxonomy" id="4432"/>
    <lineage>
        <taxon>Eukaryota</taxon>
        <taxon>Viridiplantae</taxon>
        <taxon>Streptophyta</taxon>
        <taxon>Embryophyta</taxon>
        <taxon>Tracheophyta</taxon>
        <taxon>Spermatophyta</taxon>
        <taxon>Magnoliopsida</taxon>
        <taxon>Proteales</taxon>
        <taxon>Nelumbonaceae</taxon>
        <taxon>Nelumbo</taxon>
    </lineage>
</organism>
<feature type="chain" id="PRO_5033036073" description="Secreted protein" evidence="1">
    <location>
        <begin position="27"/>
        <end position="109"/>
    </location>
</feature>
<evidence type="ECO:0000313" key="3">
    <source>
        <dbReference type="Proteomes" id="UP000607653"/>
    </source>
</evidence>
<evidence type="ECO:0008006" key="4">
    <source>
        <dbReference type="Google" id="ProtNLM"/>
    </source>
</evidence>
<dbReference type="Proteomes" id="UP000607653">
    <property type="component" value="Unassembled WGS sequence"/>
</dbReference>
<proteinExistence type="predicted"/>
<feature type="signal peptide" evidence="1">
    <location>
        <begin position="1"/>
        <end position="26"/>
    </location>
</feature>
<sequence>MAWLTRFLVVVAFLDFGILFSPEAFGSKSDGGYSSKLTITLKILFGLPSSAELSCSRISRDTSLRTCRARCFRPTSHWSGSVVQYRWPPSDTSIHGGHLPLPKDISLGF</sequence>
<gene>
    <name evidence="2" type="ORF">HUJ06_004559</name>
</gene>
<keyword evidence="1" id="KW-0732">Signal</keyword>
<evidence type="ECO:0000313" key="2">
    <source>
        <dbReference type="EMBL" id="DAD46329.1"/>
    </source>
</evidence>
<dbReference type="AlphaFoldDB" id="A0A822ZSL8"/>
<evidence type="ECO:0000256" key="1">
    <source>
        <dbReference type="SAM" id="SignalP"/>
    </source>
</evidence>
<accession>A0A822ZSL8</accession>
<comment type="caution">
    <text evidence="2">The sequence shown here is derived from an EMBL/GenBank/DDBJ whole genome shotgun (WGS) entry which is preliminary data.</text>
</comment>
<reference evidence="2 3" key="1">
    <citation type="journal article" date="2020" name="Mol. Biol. Evol.">
        <title>Distinct Expression and Methylation Patterns for Genes with Different Fates following a Single Whole-Genome Duplication in Flowering Plants.</title>
        <authorList>
            <person name="Shi T."/>
            <person name="Rahmani R.S."/>
            <person name="Gugger P.F."/>
            <person name="Wang M."/>
            <person name="Li H."/>
            <person name="Zhang Y."/>
            <person name="Li Z."/>
            <person name="Wang Q."/>
            <person name="Van de Peer Y."/>
            <person name="Marchal K."/>
            <person name="Chen J."/>
        </authorList>
    </citation>
    <scope>NUCLEOTIDE SEQUENCE [LARGE SCALE GENOMIC DNA]</scope>
    <source>
        <tissue evidence="2">Leaf</tissue>
    </source>
</reference>
<protein>
    <recommendedName>
        <fullName evidence="4">Secreted protein</fullName>
    </recommendedName>
</protein>